<feature type="domain" description="Ionotropic glutamate receptor C-terminal" evidence="4">
    <location>
        <begin position="30"/>
        <end position="247"/>
    </location>
</feature>
<evidence type="ECO:0000313" key="5">
    <source>
        <dbReference type="EMBL" id="RAI26825.1"/>
    </source>
</evidence>
<dbReference type="Pfam" id="PF00497">
    <property type="entry name" value="SBP_bac_3"/>
    <property type="match status" value="1"/>
</dbReference>
<accession>A0A327JM44</accession>
<sequence length="250" mass="27118">MLKKLLSRSRTALAAAALSATMIGGAAAADIAVATDTAFVPFEFSKDGEYVGFDIDMIDELTKRIGITYELKPMDFNGIIPALQTGNIDMAIAGMTIKAEREKAIDFSHPYYNTSVLMMVRSETDDINAPEDMKGKIVAVKTGTTSVDIAKKFGAGEIKQFPNIDGAYLEVRSGNADVTLYDAPNILYYIKTAGGDAMKAVGPEMEAQTYGMAFPAGSELREKFNIALLEIIEDGTYAKIYKKWFGKDPS</sequence>
<gene>
    <name evidence="5" type="ORF">CH339_12360</name>
</gene>
<feature type="signal peptide" evidence="2">
    <location>
        <begin position="1"/>
        <end position="28"/>
    </location>
</feature>
<dbReference type="EMBL" id="NPEV01000025">
    <property type="protein sequence ID" value="RAI26825.1"/>
    <property type="molecule type" value="Genomic_DNA"/>
</dbReference>
<comment type="caution">
    <text evidence="5">The sequence shown here is derived from an EMBL/GenBank/DDBJ whole genome shotgun (WGS) entry which is preliminary data.</text>
</comment>
<dbReference type="PANTHER" id="PTHR35936:SF38">
    <property type="entry name" value="GLUTAMINE-BINDING PERIPLASMIC PROTEIN"/>
    <property type="match status" value="1"/>
</dbReference>
<evidence type="ECO:0000259" key="4">
    <source>
        <dbReference type="SMART" id="SM00079"/>
    </source>
</evidence>
<dbReference type="AlphaFoldDB" id="A0A327JM44"/>
<keyword evidence="6" id="KW-1185">Reference proteome</keyword>
<evidence type="ECO:0000256" key="2">
    <source>
        <dbReference type="SAM" id="SignalP"/>
    </source>
</evidence>
<dbReference type="PANTHER" id="PTHR35936">
    <property type="entry name" value="MEMBRANE-BOUND LYTIC MUREIN TRANSGLYCOSYLASE F"/>
    <property type="match status" value="1"/>
</dbReference>
<reference evidence="5 6" key="1">
    <citation type="submission" date="2017-07" db="EMBL/GenBank/DDBJ databases">
        <title>Draft Genome Sequences of Select Purple Nonsulfur Bacteria.</title>
        <authorList>
            <person name="Lasarre B."/>
            <person name="Mckinlay J.B."/>
        </authorList>
    </citation>
    <scope>NUCLEOTIDE SEQUENCE [LARGE SCALE GENOMIC DNA]</scope>
    <source>
        <strain evidence="5 6">DSM 11290</strain>
    </source>
</reference>
<dbReference type="RefSeq" id="WP_111434673.1">
    <property type="nucleotide sequence ID" value="NZ_JACIGG010000001.1"/>
</dbReference>
<keyword evidence="1 2" id="KW-0732">Signal</keyword>
<evidence type="ECO:0000313" key="6">
    <source>
        <dbReference type="Proteomes" id="UP000249299"/>
    </source>
</evidence>
<dbReference type="OrthoDB" id="9768183at2"/>
<dbReference type="SMART" id="SM00079">
    <property type="entry name" value="PBPe"/>
    <property type="match status" value="1"/>
</dbReference>
<dbReference type="Proteomes" id="UP000249299">
    <property type="component" value="Unassembled WGS sequence"/>
</dbReference>
<protein>
    <submittedName>
        <fullName evidence="5">Glutamine ABC transporter substrate-binding protein GlnH</fullName>
    </submittedName>
</protein>
<dbReference type="InterPro" id="IPR001638">
    <property type="entry name" value="Solute-binding_3/MltF_N"/>
</dbReference>
<name>A0A327JM44_9HYPH</name>
<dbReference type="SUPFAM" id="SSF53850">
    <property type="entry name" value="Periplasmic binding protein-like II"/>
    <property type="match status" value="1"/>
</dbReference>
<dbReference type="NCBIfam" id="NF007029">
    <property type="entry name" value="PRK09495.1"/>
    <property type="match status" value="1"/>
</dbReference>
<feature type="domain" description="Solute-binding protein family 3/N-terminal" evidence="3">
    <location>
        <begin position="30"/>
        <end position="248"/>
    </location>
</feature>
<evidence type="ECO:0000259" key="3">
    <source>
        <dbReference type="SMART" id="SM00062"/>
    </source>
</evidence>
<dbReference type="GO" id="GO:0015276">
    <property type="term" value="F:ligand-gated monoatomic ion channel activity"/>
    <property type="evidence" value="ECO:0007669"/>
    <property type="project" value="InterPro"/>
</dbReference>
<dbReference type="Gene3D" id="3.40.190.10">
    <property type="entry name" value="Periplasmic binding protein-like II"/>
    <property type="match status" value="2"/>
</dbReference>
<feature type="chain" id="PRO_5016294726" evidence="2">
    <location>
        <begin position="29"/>
        <end position="250"/>
    </location>
</feature>
<dbReference type="GO" id="GO:0016020">
    <property type="term" value="C:membrane"/>
    <property type="evidence" value="ECO:0007669"/>
    <property type="project" value="InterPro"/>
</dbReference>
<organism evidence="5 6">
    <name type="scientific">Rhodobium orientis</name>
    <dbReference type="NCBI Taxonomy" id="34017"/>
    <lineage>
        <taxon>Bacteria</taxon>
        <taxon>Pseudomonadati</taxon>
        <taxon>Pseudomonadota</taxon>
        <taxon>Alphaproteobacteria</taxon>
        <taxon>Hyphomicrobiales</taxon>
        <taxon>Rhodobiaceae</taxon>
        <taxon>Rhodobium</taxon>
    </lineage>
</organism>
<dbReference type="InterPro" id="IPR001320">
    <property type="entry name" value="Iontro_rcpt_C"/>
</dbReference>
<dbReference type="SMART" id="SM00062">
    <property type="entry name" value="PBPb"/>
    <property type="match status" value="1"/>
</dbReference>
<evidence type="ECO:0000256" key="1">
    <source>
        <dbReference type="ARBA" id="ARBA00022729"/>
    </source>
</evidence>
<proteinExistence type="predicted"/>